<reference evidence="10 11" key="1">
    <citation type="submission" date="2019-04" db="EMBL/GenBank/DDBJ databases">
        <title>Microbes associate with the intestines of laboratory mice.</title>
        <authorList>
            <person name="Navarre W."/>
            <person name="Wong E."/>
            <person name="Huang K."/>
            <person name="Tropini C."/>
            <person name="Ng K."/>
            <person name="Yu B."/>
        </authorList>
    </citation>
    <scope>NUCLEOTIDE SEQUENCE [LARGE SCALE GENOMIC DNA]</scope>
    <source>
        <strain evidence="10 11">NM06_A21</strain>
    </source>
</reference>
<evidence type="ECO:0000256" key="5">
    <source>
        <dbReference type="ARBA" id="ARBA00022801"/>
    </source>
</evidence>
<dbReference type="Proteomes" id="UP000306630">
    <property type="component" value="Unassembled WGS sequence"/>
</dbReference>
<comment type="catalytic activity">
    <reaction evidence="9">
        <text>S-methyl-5'-thioadenosine + phosphate = 5-(methylsulfanyl)-alpha-D-ribose 1-phosphate + adenine</text>
        <dbReference type="Rhea" id="RHEA:11852"/>
        <dbReference type="ChEBI" id="CHEBI:16708"/>
        <dbReference type="ChEBI" id="CHEBI:17509"/>
        <dbReference type="ChEBI" id="CHEBI:43474"/>
        <dbReference type="ChEBI" id="CHEBI:58533"/>
        <dbReference type="EC" id="2.4.2.28"/>
    </reaction>
    <physiologicalReaction direction="left-to-right" evidence="9">
        <dbReference type="Rhea" id="RHEA:11853"/>
    </physiologicalReaction>
</comment>
<dbReference type="Gene3D" id="3.60.140.10">
    <property type="entry name" value="CNF1/YfiH-like putative cysteine hydrolases"/>
    <property type="match status" value="1"/>
</dbReference>
<comment type="catalytic activity">
    <reaction evidence="1">
        <text>inosine + phosphate = alpha-D-ribose 1-phosphate + hypoxanthine</text>
        <dbReference type="Rhea" id="RHEA:27646"/>
        <dbReference type="ChEBI" id="CHEBI:17368"/>
        <dbReference type="ChEBI" id="CHEBI:17596"/>
        <dbReference type="ChEBI" id="CHEBI:43474"/>
        <dbReference type="ChEBI" id="CHEBI:57720"/>
        <dbReference type="EC" id="2.4.2.1"/>
    </reaction>
    <physiologicalReaction direction="left-to-right" evidence="1">
        <dbReference type="Rhea" id="RHEA:27647"/>
    </physiologicalReaction>
</comment>
<dbReference type="GO" id="GO:0017061">
    <property type="term" value="F:S-methyl-5-thioadenosine phosphorylase activity"/>
    <property type="evidence" value="ECO:0007669"/>
    <property type="project" value="UniProtKB-EC"/>
</dbReference>
<gene>
    <name evidence="10" type="ORF">E5333_14205</name>
</gene>
<organism evidence="10 11">
    <name type="scientific">Muribaculum intestinale</name>
    <dbReference type="NCBI Taxonomy" id="1796646"/>
    <lineage>
        <taxon>Bacteria</taxon>
        <taxon>Pseudomonadati</taxon>
        <taxon>Bacteroidota</taxon>
        <taxon>Bacteroidia</taxon>
        <taxon>Bacteroidales</taxon>
        <taxon>Muribaculaceae</taxon>
        <taxon>Muribaculum</taxon>
    </lineage>
</organism>
<evidence type="ECO:0000313" key="10">
    <source>
        <dbReference type="EMBL" id="TGY69223.1"/>
    </source>
</evidence>
<keyword evidence="6" id="KW-0862">Zinc</keyword>
<evidence type="ECO:0000256" key="3">
    <source>
        <dbReference type="ARBA" id="ARBA00022679"/>
    </source>
</evidence>
<evidence type="ECO:0000256" key="1">
    <source>
        <dbReference type="ARBA" id="ARBA00000553"/>
    </source>
</evidence>
<evidence type="ECO:0000256" key="8">
    <source>
        <dbReference type="ARBA" id="ARBA00048968"/>
    </source>
</evidence>
<evidence type="ECO:0000256" key="7">
    <source>
        <dbReference type="ARBA" id="ARBA00047989"/>
    </source>
</evidence>
<comment type="similarity">
    <text evidence="2">Belongs to the purine nucleoside phosphorylase YfiH/LACC1 family.</text>
</comment>
<dbReference type="SUPFAM" id="SSF64438">
    <property type="entry name" value="CNF1/YfiH-like putative cysteine hydrolases"/>
    <property type="match status" value="1"/>
</dbReference>
<evidence type="ECO:0000313" key="11">
    <source>
        <dbReference type="Proteomes" id="UP000306630"/>
    </source>
</evidence>
<evidence type="ECO:0000256" key="6">
    <source>
        <dbReference type="ARBA" id="ARBA00022833"/>
    </source>
</evidence>
<keyword evidence="4" id="KW-0479">Metal-binding</keyword>
<evidence type="ECO:0000256" key="2">
    <source>
        <dbReference type="ARBA" id="ARBA00007353"/>
    </source>
</evidence>
<name>A0A4S2FJW1_9BACT</name>
<protein>
    <submittedName>
        <fullName evidence="10">Laccase domain-containing protein</fullName>
    </submittedName>
</protein>
<dbReference type="AlphaFoldDB" id="A0A4S2FJW1"/>
<comment type="catalytic activity">
    <reaction evidence="8">
        <text>adenosine + phosphate = alpha-D-ribose 1-phosphate + adenine</text>
        <dbReference type="Rhea" id="RHEA:27642"/>
        <dbReference type="ChEBI" id="CHEBI:16335"/>
        <dbReference type="ChEBI" id="CHEBI:16708"/>
        <dbReference type="ChEBI" id="CHEBI:43474"/>
        <dbReference type="ChEBI" id="CHEBI:57720"/>
        <dbReference type="EC" id="2.4.2.1"/>
    </reaction>
    <physiologicalReaction direction="left-to-right" evidence="8">
        <dbReference type="Rhea" id="RHEA:27643"/>
    </physiologicalReaction>
</comment>
<accession>A0A4S2FJW1</accession>
<sequence length="266" mass="28311">MRHILMSMAADSVAVASVPLLSLYDSGEVYAATTFRGLSRADDAYSGFSLCHYVDDETSHWQQCRDELASCLGISADMVVVPRQTHSARVAVVDSVPVDSRDIDGVDAVVTALQGVAVGVNTADCLPLLLCDEKAGVVCAVHAGWRGTVGGVVENAVDCMVRAGASAGDIHGFIAPHIGVCCFEVGDEVACRFHPEDVVHHADEKPHVNLSAAVVRILVSKGVPRENITDIGECTRCRSDRYFSARALGVASGRNFSFIIKKALNR</sequence>
<proteinExistence type="inferred from homology"/>
<evidence type="ECO:0000256" key="9">
    <source>
        <dbReference type="ARBA" id="ARBA00049893"/>
    </source>
</evidence>
<dbReference type="PANTHER" id="PTHR30616">
    <property type="entry name" value="UNCHARACTERIZED PROTEIN YFIH"/>
    <property type="match status" value="1"/>
</dbReference>
<dbReference type="Pfam" id="PF02578">
    <property type="entry name" value="Cu-oxidase_4"/>
    <property type="match status" value="1"/>
</dbReference>
<dbReference type="EMBL" id="SRYD01000078">
    <property type="protein sequence ID" value="TGY69223.1"/>
    <property type="molecule type" value="Genomic_DNA"/>
</dbReference>
<dbReference type="GO" id="GO:0016787">
    <property type="term" value="F:hydrolase activity"/>
    <property type="evidence" value="ECO:0007669"/>
    <property type="project" value="UniProtKB-KW"/>
</dbReference>
<comment type="catalytic activity">
    <reaction evidence="7">
        <text>adenosine + H2O + H(+) = inosine + NH4(+)</text>
        <dbReference type="Rhea" id="RHEA:24408"/>
        <dbReference type="ChEBI" id="CHEBI:15377"/>
        <dbReference type="ChEBI" id="CHEBI:15378"/>
        <dbReference type="ChEBI" id="CHEBI:16335"/>
        <dbReference type="ChEBI" id="CHEBI:17596"/>
        <dbReference type="ChEBI" id="CHEBI:28938"/>
        <dbReference type="EC" id="3.5.4.4"/>
    </reaction>
    <physiologicalReaction direction="left-to-right" evidence="7">
        <dbReference type="Rhea" id="RHEA:24409"/>
    </physiologicalReaction>
</comment>
<comment type="caution">
    <text evidence="10">The sequence shown here is derived from an EMBL/GenBank/DDBJ whole genome shotgun (WGS) entry which is preliminary data.</text>
</comment>
<keyword evidence="5" id="KW-0378">Hydrolase</keyword>
<dbReference type="GO" id="GO:0005507">
    <property type="term" value="F:copper ion binding"/>
    <property type="evidence" value="ECO:0007669"/>
    <property type="project" value="TreeGrafter"/>
</dbReference>
<evidence type="ECO:0000256" key="4">
    <source>
        <dbReference type="ARBA" id="ARBA00022723"/>
    </source>
</evidence>
<dbReference type="CDD" id="cd16833">
    <property type="entry name" value="YfiH"/>
    <property type="match status" value="1"/>
</dbReference>
<dbReference type="InterPro" id="IPR003730">
    <property type="entry name" value="Cu_polyphenol_OxRdtase"/>
</dbReference>
<keyword evidence="3" id="KW-0808">Transferase</keyword>
<dbReference type="InterPro" id="IPR011324">
    <property type="entry name" value="Cytotoxic_necrot_fac-like_cat"/>
</dbReference>
<dbReference type="PANTHER" id="PTHR30616:SF2">
    <property type="entry name" value="PURINE NUCLEOSIDE PHOSPHORYLASE LACC1"/>
    <property type="match status" value="1"/>
</dbReference>
<dbReference type="InterPro" id="IPR038371">
    <property type="entry name" value="Cu_polyphenol_OxRdtase_sf"/>
</dbReference>